<keyword evidence="1" id="KW-0808">Transferase</keyword>
<dbReference type="CDD" id="cd23837">
    <property type="entry name" value="UBCc_UBE2O"/>
    <property type="match status" value="1"/>
</dbReference>
<feature type="transmembrane region" description="Helical" evidence="3">
    <location>
        <begin position="34"/>
        <end position="53"/>
    </location>
</feature>
<evidence type="ECO:0000256" key="2">
    <source>
        <dbReference type="ARBA" id="ARBA00022786"/>
    </source>
</evidence>
<name>A0ABR0QXI7_GOSAR</name>
<keyword evidence="3" id="KW-1133">Transmembrane helix</keyword>
<comment type="caution">
    <text evidence="5">The sequence shown here is derived from an EMBL/GenBank/DDBJ whole genome shotgun (WGS) entry which is preliminary data.</text>
</comment>
<evidence type="ECO:0000256" key="1">
    <source>
        <dbReference type="ARBA" id="ARBA00022679"/>
    </source>
</evidence>
<evidence type="ECO:0000256" key="3">
    <source>
        <dbReference type="SAM" id="Phobius"/>
    </source>
</evidence>
<dbReference type="Gene3D" id="3.10.110.10">
    <property type="entry name" value="Ubiquitin Conjugating Enzyme"/>
    <property type="match status" value="1"/>
</dbReference>
<dbReference type="PROSITE" id="PS50127">
    <property type="entry name" value="UBC_2"/>
    <property type="match status" value="1"/>
</dbReference>
<dbReference type="SUPFAM" id="SSF54495">
    <property type="entry name" value="UBC-like"/>
    <property type="match status" value="1"/>
</dbReference>
<evidence type="ECO:0000259" key="4">
    <source>
        <dbReference type="PROSITE" id="PS50127"/>
    </source>
</evidence>
<organism evidence="5 6">
    <name type="scientific">Gossypium arboreum</name>
    <name type="common">Tree cotton</name>
    <name type="synonym">Gossypium nanking</name>
    <dbReference type="NCBI Taxonomy" id="29729"/>
    <lineage>
        <taxon>Eukaryota</taxon>
        <taxon>Viridiplantae</taxon>
        <taxon>Streptophyta</taxon>
        <taxon>Embryophyta</taxon>
        <taxon>Tracheophyta</taxon>
        <taxon>Spermatophyta</taxon>
        <taxon>Magnoliopsida</taxon>
        <taxon>eudicotyledons</taxon>
        <taxon>Gunneridae</taxon>
        <taxon>Pentapetalae</taxon>
        <taxon>rosids</taxon>
        <taxon>malvids</taxon>
        <taxon>Malvales</taxon>
        <taxon>Malvaceae</taxon>
        <taxon>Malvoideae</taxon>
        <taxon>Gossypium</taxon>
    </lineage>
</organism>
<dbReference type="Proteomes" id="UP001358586">
    <property type="component" value="Chromosome 1"/>
</dbReference>
<dbReference type="InterPro" id="IPR000608">
    <property type="entry name" value="UBC"/>
</dbReference>
<dbReference type="PANTHER" id="PTHR46116:SF18">
    <property type="entry name" value="UBIQUITIN-CONJUGATING ENZYME E2 38 ISOFORM X1"/>
    <property type="match status" value="1"/>
</dbReference>
<sequence>MDQQQHEEQPSTSPTSSSSSYTLFLKIMSKRRTWVFLFVLVYAILLDSSWNFLKSILSWYHQNQGRYQSPGWPALYASVLLGGVFGLISMAAAVAVAVPATMVTWITVVVLLAFFGKPKRTLVAEGKKITKEIAGSVFKTLLTEGNVVAVVCAVLGYYVLVLLCDDMDIKEIENPTMVSVGSEKASMDSKGKNIICYDKKWEDQLEDASGSDHGNTVSLAGSEDNYEFNLSYNYDDGDYDDYTDDVSDDCDNHEYLYEDDYWIMQSHFDNVDLSPGVEASLNLLKDSSLIEDMQQQLKAVAASFNLLGIKKEAILDVNDGLKSASTSTVMVPRESGFEQKERNEEHIMQNFRSFKHFDVVDVFSSHRYRNLTSSGQTYPKEYAKRIQEEWKILESGLPETIYVRVCEANMGLLRAVIMGPSGTPYHDGLFFFDCFFPPKYPNEPPMVYYYSGGLRLNPNLYSCGKVCLSLLGTWHGEETEMWVPGQSTMLQVLVSIQALILNAKPFFNEPGFEISYVGAEGEKRSRKYNEDAFALSLKTMIYTLRRPPQHFEDFVAGHFRSHARDIIMACEAYKEGAAIGSVLVKDCVTDPNKTENSSSERFKRTMTKMIDTMVKVFVENGSTYEQFLNSST</sequence>
<evidence type="ECO:0000313" key="5">
    <source>
        <dbReference type="EMBL" id="KAK5844048.1"/>
    </source>
</evidence>
<dbReference type="EMBL" id="JARKNE010000001">
    <property type="protein sequence ID" value="KAK5844048.1"/>
    <property type="molecule type" value="Genomic_DNA"/>
</dbReference>
<feature type="transmembrane region" description="Helical" evidence="3">
    <location>
        <begin position="137"/>
        <end position="160"/>
    </location>
</feature>
<evidence type="ECO:0000313" key="6">
    <source>
        <dbReference type="Proteomes" id="UP001358586"/>
    </source>
</evidence>
<gene>
    <name evidence="5" type="ORF">PVK06_000183</name>
</gene>
<keyword evidence="3" id="KW-0472">Membrane</keyword>
<keyword evidence="6" id="KW-1185">Reference proteome</keyword>
<reference evidence="5 6" key="1">
    <citation type="submission" date="2023-03" db="EMBL/GenBank/DDBJ databases">
        <title>WGS of Gossypium arboreum.</title>
        <authorList>
            <person name="Yu D."/>
        </authorList>
    </citation>
    <scope>NUCLEOTIDE SEQUENCE [LARGE SCALE GENOMIC DNA]</scope>
    <source>
        <tissue evidence="5">Leaf</tissue>
    </source>
</reference>
<dbReference type="PANTHER" id="PTHR46116">
    <property type="entry name" value="(E3-INDEPENDENT) E2 UBIQUITIN-CONJUGATING ENZYME"/>
    <property type="match status" value="1"/>
</dbReference>
<proteinExistence type="predicted"/>
<keyword evidence="2" id="KW-0833">Ubl conjugation pathway</keyword>
<accession>A0ABR0QXI7</accession>
<feature type="domain" description="UBC core" evidence="4">
    <location>
        <begin position="381"/>
        <end position="541"/>
    </location>
</feature>
<keyword evidence="3" id="KW-0812">Transmembrane</keyword>
<feature type="transmembrane region" description="Helical" evidence="3">
    <location>
        <begin position="98"/>
        <end position="116"/>
    </location>
</feature>
<dbReference type="Pfam" id="PF00179">
    <property type="entry name" value="UQ_con"/>
    <property type="match status" value="1"/>
</dbReference>
<dbReference type="SMART" id="SM00212">
    <property type="entry name" value="UBCc"/>
    <property type="match status" value="1"/>
</dbReference>
<protein>
    <recommendedName>
        <fullName evidence="4">UBC core domain-containing protein</fullName>
    </recommendedName>
</protein>
<dbReference type="InterPro" id="IPR016135">
    <property type="entry name" value="UBQ-conjugating_enzyme/RWD"/>
</dbReference>